<dbReference type="Gene3D" id="3.40.50.620">
    <property type="entry name" value="HUPs"/>
    <property type="match status" value="1"/>
</dbReference>
<accession>A0AAV5RNA5</accession>
<dbReference type="AlphaFoldDB" id="A0AAV5RNA5"/>
<dbReference type="EMBL" id="BTGC01000008">
    <property type="protein sequence ID" value="GMM52953.1"/>
    <property type="molecule type" value="Genomic_DNA"/>
</dbReference>
<dbReference type="Proteomes" id="UP001362899">
    <property type="component" value="Unassembled WGS sequence"/>
</dbReference>
<dbReference type="SUPFAM" id="SSF52374">
    <property type="entry name" value="Nucleotidylyl transferase"/>
    <property type="match status" value="1"/>
</dbReference>
<reference evidence="1 2" key="1">
    <citation type="journal article" date="2023" name="Elife">
        <title>Identification of key yeast species and microbe-microbe interactions impacting larval growth of Drosophila in the wild.</title>
        <authorList>
            <person name="Mure A."/>
            <person name="Sugiura Y."/>
            <person name="Maeda R."/>
            <person name="Honda K."/>
            <person name="Sakurai N."/>
            <person name="Takahashi Y."/>
            <person name="Watada M."/>
            <person name="Katoh T."/>
            <person name="Gotoh A."/>
            <person name="Gotoh Y."/>
            <person name="Taniguchi I."/>
            <person name="Nakamura K."/>
            <person name="Hayashi T."/>
            <person name="Katayama T."/>
            <person name="Uemura T."/>
            <person name="Hattori Y."/>
        </authorList>
    </citation>
    <scope>NUCLEOTIDE SEQUENCE [LARGE SCALE GENOMIC DNA]</scope>
    <source>
        <strain evidence="1 2">SB-73</strain>
    </source>
</reference>
<dbReference type="PANTHER" id="PTHR31285:SF0">
    <property type="entry name" value="NICOTINAMIDE MONONUCLEOTIDE ADENYLYLTRANSFERASE"/>
    <property type="match status" value="1"/>
</dbReference>
<dbReference type="GO" id="GO:0005737">
    <property type="term" value="C:cytoplasm"/>
    <property type="evidence" value="ECO:0007669"/>
    <property type="project" value="TreeGrafter"/>
</dbReference>
<dbReference type="GO" id="GO:0000309">
    <property type="term" value="F:nicotinamide-nucleotide adenylyltransferase activity"/>
    <property type="evidence" value="ECO:0007669"/>
    <property type="project" value="TreeGrafter"/>
</dbReference>
<gene>
    <name evidence="1" type="ORF">DASB73_039160</name>
</gene>
<dbReference type="GO" id="GO:0016887">
    <property type="term" value="F:ATP hydrolysis activity"/>
    <property type="evidence" value="ECO:0007669"/>
    <property type="project" value="TreeGrafter"/>
</dbReference>
<dbReference type="InterPro" id="IPR014729">
    <property type="entry name" value="Rossmann-like_a/b/a_fold"/>
</dbReference>
<evidence type="ECO:0000313" key="2">
    <source>
        <dbReference type="Proteomes" id="UP001362899"/>
    </source>
</evidence>
<dbReference type="PANTHER" id="PTHR31285">
    <property type="entry name" value="NICOTINAMIDE MONONUCLEOTIDE ADENYLYLTRANSFERASE"/>
    <property type="match status" value="1"/>
</dbReference>
<comment type="caution">
    <text evidence="1">The sequence shown here is derived from an EMBL/GenBank/DDBJ whole genome shotgun (WGS) entry which is preliminary data.</text>
</comment>
<keyword evidence="2" id="KW-1185">Reference proteome</keyword>
<sequence>MISVEEFHESGAAVHFNEPIAAGSTVCVLDSSFNPPTYAHVKLGKLCQQQYPGCVLIFSLAIGNVDKPTASDKELNERVSMIEAMILSEFSTLKDNVRLALTTEVQFVKKALALHTVLPTAQLVFAMGYDTLVRLGYQKYYDRPVSEVLSTFFDLCQVLVLTRASDSITKMPEVGDINSQANICGSVFDEFTNRICVKVSSADTQSVSSSRARTSKENLKKLTPKFVSEYAITNNVYNLDS</sequence>
<organism evidence="1 2">
    <name type="scientific">Starmerella bacillaris</name>
    <name type="common">Yeast</name>
    <name type="synonym">Candida zemplinina</name>
    <dbReference type="NCBI Taxonomy" id="1247836"/>
    <lineage>
        <taxon>Eukaryota</taxon>
        <taxon>Fungi</taxon>
        <taxon>Dikarya</taxon>
        <taxon>Ascomycota</taxon>
        <taxon>Saccharomycotina</taxon>
        <taxon>Dipodascomycetes</taxon>
        <taxon>Dipodascales</taxon>
        <taxon>Trichomonascaceae</taxon>
        <taxon>Starmerella</taxon>
    </lineage>
</organism>
<protein>
    <recommendedName>
        <fullName evidence="3">Nicotinamide-nucleotide adenylyltransferase</fullName>
    </recommendedName>
</protein>
<name>A0AAV5RNA5_STABA</name>
<dbReference type="GO" id="GO:0005634">
    <property type="term" value="C:nucleus"/>
    <property type="evidence" value="ECO:0007669"/>
    <property type="project" value="TreeGrafter"/>
</dbReference>
<proteinExistence type="predicted"/>
<evidence type="ECO:0000313" key="1">
    <source>
        <dbReference type="EMBL" id="GMM52953.1"/>
    </source>
</evidence>
<evidence type="ECO:0008006" key="3">
    <source>
        <dbReference type="Google" id="ProtNLM"/>
    </source>
</evidence>